<comment type="similarity">
    <text evidence="2">Belongs to the GSP F family.</text>
</comment>
<evidence type="ECO:0000313" key="9">
    <source>
        <dbReference type="EMBL" id="SMP12024.1"/>
    </source>
</evidence>
<keyword evidence="4 7" id="KW-0812">Transmembrane</keyword>
<evidence type="ECO:0000256" key="7">
    <source>
        <dbReference type="SAM" id="Phobius"/>
    </source>
</evidence>
<evidence type="ECO:0000313" key="10">
    <source>
        <dbReference type="Proteomes" id="UP001157946"/>
    </source>
</evidence>
<protein>
    <submittedName>
        <fullName evidence="9">General secretion pathway protein F</fullName>
    </submittedName>
</protein>
<feature type="transmembrane region" description="Helical" evidence="7">
    <location>
        <begin position="99"/>
        <end position="121"/>
    </location>
</feature>
<organism evidence="9 10">
    <name type="scientific">Laceyella tengchongensis</name>
    <dbReference type="NCBI Taxonomy" id="574699"/>
    <lineage>
        <taxon>Bacteria</taxon>
        <taxon>Bacillati</taxon>
        <taxon>Bacillota</taxon>
        <taxon>Bacilli</taxon>
        <taxon>Bacillales</taxon>
        <taxon>Thermoactinomycetaceae</taxon>
        <taxon>Laceyella</taxon>
    </lineage>
</organism>
<keyword evidence="3" id="KW-1003">Cell membrane</keyword>
<evidence type="ECO:0000256" key="1">
    <source>
        <dbReference type="ARBA" id="ARBA00004651"/>
    </source>
</evidence>
<reference evidence="9" key="1">
    <citation type="submission" date="2017-05" db="EMBL/GenBank/DDBJ databases">
        <authorList>
            <person name="Varghese N."/>
            <person name="Submissions S."/>
        </authorList>
    </citation>
    <scope>NUCLEOTIDE SEQUENCE</scope>
    <source>
        <strain evidence="9">DSM 45262</strain>
    </source>
</reference>
<comment type="caution">
    <text evidence="9">The sequence shown here is derived from an EMBL/GenBank/DDBJ whole genome shotgun (WGS) entry which is preliminary data.</text>
</comment>
<feature type="domain" description="Type II secretion system protein GspF" evidence="8">
    <location>
        <begin position="203"/>
        <end position="327"/>
    </location>
</feature>
<dbReference type="InterPro" id="IPR003004">
    <property type="entry name" value="GspF/PilC"/>
</dbReference>
<evidence type="ECO:0000256" key="4">
    <source>
        <dbReference type="ARBA" id="ARBA00022692"/>
    </source>
</evidence>
<dbReference type="InterPro" id="IPR042094">
    <property type="entry name" value="T2SS_GspF_sf"/>
</dbReference>
<keyword evidence="6 7" id="KW-0472">Membrane</keyword>
<evidence type="ECO:0000256" key="3">
    <source>
        <dbReference type="ARBA" id="ARBA00022475"/>
    </source>
</evidence>
<gene>
    <name evidence="9" type="ORF">SAMN06265361_102303</name>
</gene>
<dbReference type="PANTHER" id="PTHR30012:SF0">
    <property type="entry name" value="TYPE II SECRETION SYSTEM PROTEIN F-RELATED"/>
    <property type="match status" value="1"/>
</dbReference>
<evidence type="ECO:0000256" key="6">
    <source>
        <dbReference type="ARBA" id="ARBA00023136"/>
    </source>
</evidence>
<comment type="subcellular location">
    <subcellularLocation>
        <location evidence="1">Cell membrane</location>
        <topology evidence="1">Multi-pass membrane protein</topology>
    </subcellularLocation>
</comment>
<evidence type="ECO:0000259" key="8">
    <source>
        <dbReference type="Pfam" id="PF00482"/>
    </source>
</evidence>
<name>A0AA45WLN6_9BACL</name>
<evidence type="ECO:0000256" key="5">
    <source>
        <dbReference type="ARBA" id="ARBA00022989"/>
    </source>
</evidence>
<feature type="domain" description="Type II secretion system protein GspF" evidence="8">
    <location>
        <begin position="4"/>
        <end position="122"/>
    </location>
</feature>
<dbReference type="PANTHER" id="PTHR30012">
    <property type="entry name" value="GENERAL SECRETION PATHWAY PROTEIN"/>
    <property type="match status" value="1"/>
</dbReference>
<dbReference type="PRINTS" id="PR00812">
    <property type="entry name" value="BCTERIALGSPF"/>
</dbReference>
<dbReference type="GO" id="GO:0005886">
    <property type="term" value="C:plasma membrane"/>
    <property type="evidence" value="ECO:0007669"/>
    <property type="project" value="UniProtKB-SubCell"/>
</dbReference>
<keyword evidence="10" id="KW-1185">Reference proteome</keyword>
<accession>A0AA45WLN6</accession>
<dbReference type="Proteomes" id="UP001157946">
    <property type="component" value="Unassembled WGS sequence"/>
</dbReference>
<dbReference type="AlphaFoldDB" id="A0AA45WLN6"/>
<keyword evidence="5 7" id="KW-1133">Transmembrane helix</keyword>
<dbReference type="Pfam" id="PF00482">
    <property type="entry name" value="T2SSF"/>
    <property type="match status" value="2"/>
</dbReference>
<dbReference type="EMBL" id="FXTU01000002">
    <property type="protein sequence ID" value="SMP12024.1"/>
    <property type="molecule type" value="Genomic_DNA"/>
</dbReference>
<dbReference type="Gene3D" id="1.20.81.30">
    <property type="entry name" value="Type II secretion system (T2SS), domain F"/>
    <property type="match status" value="2"/>
</dbReference>
<evidence type="ECO:0000256" key="2">
    <source>
        <dbReference type="ARBA" id="ARBA00005745"/>
    </source>
</evidence>
<dbReference type="InterPro" id="IPR018076">
    <property type="entry name" value="T2SS_GspF_dom"/>
</dbReference>
<feature type="transmembrane region" description="Helical" evidence="7">
    <location>
        <begin position="308"/>
        <end position="329"/>
    </location>
</feature>
<proteinExistence type="inferred from homology"/>
<sequence length="335" mass="37097">MLYSQQMAHLLDSGIPLLTSLDVLKEQRLISKRFYKRLIHLLNQGFSLSIALEKLAFPALFISFIRAAEEHGDYAHGFKQCESYYETRARWTRELGKSLIYPLLVLAIASLALLFLLGVVLPRFTELYQMMDVSLPGLTAWLFSVHASAGAWMPEVAVWAGGGLTACVGTRIAPRPIRAWLARGLFCLPLVGSMLKHRLTHFFAIQLGSLLKAGVPLLDALQALRKMTPWPVLDRVLDAIVDSVMGGASLSEAISKSGRGLFLPSLVKMVALGEESGKLDQILLHLSHGTGMVIKNRLERFTRSAEPLFIFIIGLFIAVIIIAMFLPLLHLVRAI</sequence>